<keyword evidence="8" id="KW-1185">Reference proteome</keyword>
<dbReference type="STRING" id="100816.A0A175W466"/>
<dbReference type="GO" id="GO:0005886">
    <property type="term" value="C:plasma membrane"/>
    <property type="evidence" value="ECO:0007669"/>
    <property type="project" value="TreeGrafter"/>
</dbReference>
<evidence type="ECO:0000256" key="4">
    <source>
        <dbReference type="ARBA" id="ARBA00022989"/>
    </source>
</evidence>
<dbReference type="PANTHER" id="PTHR31123">
    <property type="entry name" value="ACCUMULATION OF DYADS PROTEIN 2-RELATED"/>
    <property type="match status" value="1"/>
</dbReference>
<dbReference type="Pfam" id="PF01184">
    <property type="entry name" value="Gpr1_Fun34_YaaH"/>
    <property type="match status" value="1"/>
</dbReference>
<dbReference type="InterPro" id="IPR051633">
    <property type="entry name" value="AceTr"/>
</dbReference>
<feature type="transmembrane region" description="Helical" evidence="6">
    <location>
        <begin position="246"/>
        <end position="265"/>
    </location>
</feature>
<evidence type="ECO:0000256" key="2">
    <source>
        <dbReference type="ARBA" id="ARBA00005587"/>
    </source>
</evidence>
<feature type="transmembrane region" description="Helical" evidence="6">
    <location>
        <begin position="90"/>
        <end position="111"/>
    </location>
</feature>
<evidence type="ECO:0000256" key="6">
    <source>
        <dbReference type="SAM" id="Phobius"/>
    </source>
</evidence>
<dbReference type="AlphaFoldDB" id="A0A175W466"/>
<dbReference type="EMBL" id="LCTW02000123">
    <property type="protein sequence ID" value="KXX78365.1"/>
    <property type="molecule type" value="Genomic_DNA"/>
</dbReference>
<evidence type="ECO:0000256" key="3">
    <source>
        <dbReference type="ARBA" id="ARBA00022692"/>
    </source>
</evidence>
<organism evidence="7 8">
    <name type="scientific">Madurella mycetomatis</name>
    <dbReference type="NCBI Taxonomy" id="100816"/>
    <lineage>
        <taxon>Eukaryota</taxon>
        <taxon>Fungi</taxon>
        <taxon>Dikarya</taxon>
        <taxon>Ascomycota</taxon>
        <taxon>Pezizomycotina</taxon>
        <taxon>Sordariomycetes</taxon>
        <taxon>Sordariomycetidae</taxon>
        <taxon>Sordariales</taxon>
        <taxon>Sordariales incertae sedis</taxon>
        <taxon>Madurella</taxon>
    </lineage>
</organism>
<feature type="transmembrane region" description="Helical" evidence="6">
    <location>
        <begin position="163"/>
        <end position="180"/>
    </location>
</feature>
<feature type="transmembrane region" description="Helical" evidence="6">
    <location>
        <begin position="61"/>
        <end position="84"/>
    </location>
</feature>
<keyword evidence="3 6" id="KW-0812">Transmembrane</keyword>
<dbReference type="OrthoDB" id="3648309at2759"/>
<proteinExistence type="inferred from homology"/>
<keyword evidence="5 6" id="KW-0472">Membrane</keyword>
<evidence type="ECO:0000256" key="1">
    <source>
        <dbReference type="ARBA" id="ARBA00004141"/>
    </source>
</evidence>
<dbReference type="VEuPathDB" id="FungiDB:MMYC01_206997"/>
<comment type="similarity">
    <text evidence="2">Belongs to the acetate uptake transporter (AceTr) (TC 2.A.96) family.</text>
</comment>
<feature type="transmembrane region" description="Helical" evidence="6">
    <location>
        <begin position="187"/>
        <end position="207"/>
    </location>
</feature>
<sequence>MATSEPDAPSNGIRMVPDEEKGLHKTQTAVTMSPELFEKLYLTPKVPQVGDYNKRFANPTALGFVGFVISTFTFSMSCMGWGGAQGFTPVVGIFFFVGPVLLIFAMVFEWIMGNFFPMMVQGLFAVFWLSFGMLQLPTLQLGAPYATLEDPSGLTSREYNAVVALYLIVWGFALFTFFIFTCKINAVFASIFLLVSVASWVLSGAYWNVSWGNYEAASQLQKVCPLSVCATRRISDAKPSHVGRGALLFIVAALGWYMCFIIMAAEMRISLNLPVGDLSRFWPKTDVELAVAEHREHRD</sequence>
<evidence type="ECO:0000313" key="7">
    <source>
        <dbReference type="EMBL" id="KXX78365.1"/>
    </source>
</evidence>
<evidence type="ECO:0000256" key="5">
    <source>
        <dbReference type="ARBA" id="ARBA00023136"/>
    </source>
</evidence>
<keyword evidence="4 6" id="KW-1133">Transmembrane helix</keyword>
<evidence type="ECO:0000313" key="8">
    <source>
        <dbReference type="Proteomes" id="UP000078237"/>
    </source>
</evidence>
<gene>
    <name evidence="7" type="ORF">MMYC01_206997</name>
</gene>
<dbReference type="PANTHER" id="PTHR31123:SF4">
    <property type="entry name" value="PROTEIN ALCS"/>
    <property type="match status" value="1"/>
</dbReference>
<dbReference type="InterPro" id="IPR000791">
    <property type="entry name" value="Gpr1/Fun34/SatP-like"/>
</dbReference>
<dbReference type="GO" id="GO:0015123">
    <property type="term" value="F:acetate transmembrane transporter activity"/>
    <property type="evidence" value="ECO:0007669"/>
    <property type="project" value="TreeGrafter"/>
</dbReference>
<dbReference type="Proteomes" id="UP000078237">
    <property type="component" value="Unassembled WGS sequence"/>
</dbReference>
<accession>A0A175W466</accession>
<comment type="caution">
    <text evidence="7">The sequence shown here is derived from an EMBL/GenBank/DDBJ whole genome shotgun (WGS) entry which is preliminary data.</text>
</comment>
<comment type="subcellular location">
    <subcellularLocation>
        <location evidence="1">Membrane</location>
        <topology evidence="1">Multi-pass membrane protein</topology>
    </subcellularLocation>
</comment>
<name>A0A175W466_9PEZI</name>
<reference evidence="7 8" key="1">
    <citation type="journal article" date="2016" name="Genome Announc.">
        <title>Genome Sequence of Madurella mycetomatis mm55, Isolated from a Human Mycetoma Case in Sudan.</title>
        <authorList>
            <person name="Smit S."/>
            <person name="Derks M.F."/>
            <person name="Bervoets S."/>
            <person name="Fahal A."/>
            <person name="van Leeuwen W."/>
            <person name="van Belkum A."/>
            <person name="van de Sande W.W."/>
        </authorList>
    </citation>
    <scope>NUCLEOTIDE SEQUENCE [LARGE SCALE GENOMIC DNA]</scope>
    <source>
        <strain evidence="8">mm55</strain>
    </source>
</reference>
<feature type="transmembrane region" description="Helical" evidence="6">
    <location>
        <begin position="123"/>
        <end position="143"/>
    </location>
</feature>
<protein>
    <submittedName>
        <fullName evidence="7">Protein alcS</fullName>
    </submittedName>
</protein>